<proteinExistence type="predicted"/>
<protein>
    <recommendedName>
        <fullName evidence="4">Tat pathway signal sequence domain protein</fullName>
    </recommendedName>
</protein>
<dbReference type="AlphaFoldDB" id="A0A365U4T7"/>
<accession>A0A365U4T7</accession>
<dbReference type="OrthoDB" id="7707524at2"/>
<name>A0A365U4T7_9RHOB</name>
<comment type="caution">
    <text evidence="2">The sequence shown here is derived from an EMBL/GenBank/DDBJ whole genome shotgun (WGS) entry which is preliminary data.</text>
</comment>
<keyword evidence="3" id="KW-1185">Reference proteome</keyword>
<keyword evidence="1" id="KW-0732">Signal</keyword>
<dbReference type="RefSeq" id="WP_113290634.1">
    <property type="nucleotide sequence ID" value="NZ_QNTQ01000020.1"/>
</dbReference>
<dbReference type="EMBL" id="QNTQ01000020">
    <property type="protein sequence ID" value="RBI83258.1"/>
    <property type="molecule type" value="Genomic_DNA"/>
</dbReference>
<feature type="chain" id="PRO_5016959677" description="Tat pathway signal sequence domain protein" evidence="1">
    <location>
        <begin position="22"/>
        <end position="143"/>
    </location>
</feature>
<gene>
    <name evidence="2" type="ORF">DRV85_16795</name>
</gene>
<organism evidence="2 3">
    <name type="scientific">Rhodosalinus halophilus</name>
    <dbReference type="NCBI Taxonomy" id="2259333"/>
    <lineage>
        <taxon>Bacteria</taxon>
        <taxon>Pseudomonadati</taxon>
        <taxon>Pseudomonadota</taxon>
        <taxon>Alphaproteobacteria</taxon>
        <taxon>Rhodobacterales</taxon>
        <taxon>Paracoccaceae</taxon>
        <taxon>Rhodosalinus</taxon>
    </lineage>
</organism>
<reference evidence="2 3" key="1">
    <citation type="submission" date="2018-07" db="EMBL/GenBank/DDBJ databases">
        <title>Rhodosalinus sp. strain E84T genomic sequence and assembly.</title>
        <authorList>
            <person name="Liu Z.-W."/>
            <person name="Lu D.-C."/>
        </authorList>
    </citation>
    <scope>NUCLEOTIDE SEQUENCE [LARGE SCALE GENOMIC DNA]</scope>
    <source>
        <strain evidence="2 3">E84</strain>
    </source>
</reference>
<feature type="signal peptide" evidence="1">
    <location>
        <begin position="1"/>
        <end position="21"/>
    </location>
</feature>
<evidence type="ECO:0000313" key="3">
    <source>
        <dbReference type="Proteomes" id="UP000253370"/>
    </source>
</evidence>
<dbReference type="Proteomes" id="UP000253370">
    <property type="component" value="Unassembled WGS sequence"/>
</dbReference>
<sequence length="143" mass="14713">MKQQLAAVAALAGALAGPAAAASDAAPELALRLDLNTVAQIEGACRLTFVVENALGADLDALVLETVIFDEAGMVERLSLFDFQAVPADRMRVRQFDLPGASCEGIGRVLVNAAESCAGAGVGPEACMDRLELRSRAGLEVSG</sequence>
<evidence type="ECO:0000313" key="2">
    <source>
        <dbReference type="EMBL" id="RBI83258.1"/>
    </source>
</evidence>
<evidence type="ECO:0008006" key="4">
    <source>
        <dbReference type="Google" id="ProtNLM"/>
    </source>
</evidence>
<evidence type="ECO:0000256" key="1">
    <source>
        <dbReference type="SAM" id="SignalP"/>
    </source>
</evidence>